<keyword evidence="2" id="KW-1185">Reference proteome</keyword>
<dbReference type="EMBL" id="JACVVK020000050">
    <property type="protein sequence ID" value="KAK7498626.1"/>
    <property type="molecule type" value="Genomic_DNA"/>
</dbReference>
<organism evidence="1 2">
    <name type="scientific">Batillaria attramentaria</name>
    <dbReference type="NCBI Taxonomy" id="370345"/>
    <lineage>
        <taxon>Eukaryota</taxon>
        <taxon>Metazoa</taxon>
        <taxon>Spiralia</taxon>
        <taxon>Lophotrochozoa</taxon>
        <taxon>Mollusca</taxon>
        <taxon>Gastropoda</taxon>
        <taxon>Caenogastropoda</taxon>
        <taxon>Sorbeoconcha</taxon>
        <taxon>Cerithioidea</taxon>
        <taxon>Batillariidae</taxon>
        <taxon>Batillaria</taxon>
    </lineage>
</organism>
<accession>A0ABD0LGH7</accession>
<sequence length="100" mass="11621">MDFVLIRSANLSRSIKRFGFFLRRACPPASMQKTDHSHKPQVREPKKMVIALFRVIELMNTKSGQPPKRHSVPMKRKATNQDFDWCFIIIPNPPLKSRSS</sequence>
<reference evidence="1 2" key="1">
    <citation type="journal article" date="2023" name="Sci. Data">
        <title>Genome assembly of the Korean intertidal mud-creeper Batillaria attramentaria.</title>
        <authorList>
            <person name="Patra A.K."/>
            <person name="Ho P.T."/>
            <person name="Jun S."/>
            <person name="Lee S.J."/>
            <person name="Kim Y."/>
            <person name="Won Y.J."/>
        </authorList>
    </citation>
    <scope>NUCLEOTIDE SEQUENCE [LARGE SCALE GENOMIC DNA]</scope>
    <source>
        <strain evidence="1">Wonlab-2016</strain>
    </source>
</reference>
<gene>
    <name evidence="1" type="ORF">BaRGS_00010286</name>
</gene>
<protein>
    <submittedName>
        <fullName evidence="1">Uncharacterized protein</fullName>
    </submittedName>
</protein>
<evidence type="ECO:0000313" key="1">
    <source>
        <dbReference type="EMBL" id="KAK7498626.1"/>
    </source>
</evidence>
<dbReference type="AlphaFoldDB" id="A0ABD0LGH7"/>
<name>A0ABD0LGH7_9CAEN</name>
<dbReference type="Proteomes" id="UP001519460">
    <property type="component" value="Unassembled WGS sequence"/>
</dbReference>
<proteinExistence type="predicted"/>
<comment type="caution">
    <text evidence="1">The sequence shown here is derived from an EMBL/GenBank/DDBJ whole genome shotgun (WGS) entry which is preliminary data.</text>
</comment>
<evidence type="ECO:0000313" key="2">
    <source>
        <dbReference type="Proteomes" id="UP001519460"/>
    </source>
</evidence>